<comment type="caution">
    <text evidence="2">The sequence shown here is derived from an EMBL/GenBank/DDBJ whole genome shotgun (WGS) entry which is preliminary data.</text>
</comment>
<dbReference type="InterPro" id="IPR029787">
    <property type="entry name" value="Nucleotide_cyclase"/>
</dbReference>
<organism evidence="2 3">
    <name type="scientific">Actinoplanes digitatis</name>
    <dbReference type="NCBI Taxonomy" id="1868"/>
    <lineage>
        <taxon>Bacteria</taxon>
        <taxon>Bacillati</taxon>
        <taxon>Actinomycetota</taxon>
        <taxon>Actinomycetes</taxon>
        <taxon>Micromonosporales</taxon>
        <taxon>Micromonosporaceae</taxon>
        <taxon>Actinoplanes</taxon>
    </lineage>
</organism>
<dbReference type="InterPro" id="IPR052163">
    <property type="entry name" value="DGC-Regulatory_Protein"/>
</dbReference>
<dbReference type="EMBL" id="JACHNH010000001">
    <property type="protein sequence ID" value="MBB4762190.1"/>
    <property type="molecule type" value="Genomic_DNA"/>
</dbReference>
<dbReference type="SMART" id="SM00065">
    <property type="entry name" value="GAF"/>
    <property type="match status" value="1"/>
</dbReference>
<dbReference type="PROSITE" id="PS50887">
    <property type="entry name" value="GGDEF"/>
    <property type="match status" value="1"/>
</dbReference>
<dbReference type="RefSeq" id="WP_239087810.1">
    <property type="nucleotide sequence ID" value="NZ_BOMK01000074.1"/>
</dbReference>
<dbReference type="PANTHER" id="PTHR46663">
    <property type="entry name" value="DIGUANYLATE CYCLASE DGCT-RELATED"/>
    <property type="match status" value="1"/>
</dbReference>
<evidence type="ECO:0000313" key="2">
    <source>
        <dbReference type="EMBL" id="MBB4762190.1"/>
    </source>
</evidence>
<reference evidence="2 3" key="1">
    <citation type="submission" date="2020-08" db="EMBL/GenBank/DDBJ databases">
        <title>Sequencing the genomes of 1000 actinobacteria strains.</title>
        <authorList>
            <person name="Klenk H.-P."/>
        </authorList>
    </citation>
    <scope>NUCLEOTIDE SEQUENCE [LARGE SCALE GENOMIC DNA]</scope>
    <source>
        <strain evidence="2 3">DSM 43149</strain>
    </source>
</reference>
<proteinExistence type="predicted"/>
<feature type="domain" description="GGDEF" evidence="1">
    <location>
        <begin position="365"/>
        <end position="498"/>
    </location>
</feature>
<gene>
    <name evidence="2" type="ORF">BJ971_002746</name>
</gene>
<dbReference type="InterPro" id="IPR043128">
    <property type="entry name" value="Rev_trsase/Diguanyl_cyclase"/>
</dbReference>
<dbReference type="SUPFAM" id="SSF55073">
    <property type="entry name" value="Nucleotide cyclase"/>
    <property type="match status" value="1"/>
</dbReference>
<dbReference type="Pfam" id="PF13185">
    <property type="entry name" value="GAF_2"/>
    <property type="match status" value="1"/>
</dbReference>
<dbReference type="SUPFAM" id="SSF55781">
    <property type="entry name" value="GAF domain-like"/>
    <property type="match status" value="1"/>
</dbReference>
<dbReference type="Proteomes" id="UP000578112">
    <property type="component" value="Unassembled WGS sequence"/>
</dbReference>
<evidence type="ECO:0000313" key="3">
    <source>
        <dbReference type="Proteomes" id="UP000578112"/>
    </source>
</evidence>
<dbReference type="Gene3D" id="3.30.70.270">
    <property type="match status" value="1"/>
</dbReference>
<dbReference type="InterPro" id="IPR029016">
    <property type="entry name" value="GAF-like_dom_sf"/>
</dbReference>
<dbReference type="InterPro" id="IPR003018">
    <property type="entry name" value="GAF"/>
</dbReference>
<evidence type="ECO:0000259" key="1">
    <source>
        <dbReference type="PROSITE" id="PS50887"/>
    </source>
</evidence>
<name>A0A7W7HWQ2_9ACTN</name>
<keyword evidence="3" id="KW-1185">Reference proteome</keyword>
<dbReference type="CDD" id="cd01949">
    <property type="entry name" value="GGDEF"/>
    <property type="match status" value="1"/>
</dbReference>
<dbReference type="Gene3D" id="3.30.450.40">
    <property type="match status" value="1"/>
</dbReference>
<accession>A0A7W7HWQ2</accession>
<dbReference type="PANTHER" id="PTHR46663:SF2">
    <property type="entry name" value="GGDEF DOMAIN-CONTAINING PROTEIN"/>
    <property type="match status" value="1"/>
</dbReference>
<dbReference type="FunFam" id="3.30.70.270:FF:000001">
    <property type="entry name" value="Diguanylate cyclase domain protein"/>
    <property type="match status" value="1"/>
</dbReference>
<dbReference type="SMART" id="SM00267">
    <property type="entry name" value="GGDEF"/>
    <property type="match status" value="1"/>
</dbReference>
<dbReference type="AlphaFoldDB" id="A0A7W7HWQ2"/>
<protein>
    <submittedName>
        <fullName evidence="2">Diguanylate cyclase (GGDEF)-like protein</fullName>
    </submittedName>
</protein>
<dbReference type="Pfam" id="PF00990">
    <property type="entry name" value="GGDEF"/>
    <property type="match status" value="1"/>
</dbReference>
<sequence>MGSTATELATIVLDDQARLHHDLTEAMTRDIPSVAHMLSIIASRLSGSCGMRSASVFALEPDDGRLLLEAKYADAAADDVTVAGRVFRVSAAAPPVQHGDRMAIRLRIGGQTLGVLVLTGTAMTELRTNVTSMIALQLASTLQVLAAERHHQYVTHANSTIRRLFEEGTSATSVEDAGRLLAKATGEAFRTERAALHLIGPDGRIRYAAGVGLTEQMTAEIAGSLLGKVAADSPAWQAMQLLNGPLLVGDVTRAEVRPGGFAETLQLSSFIAIPLMSASGPVGVVMCGDSGTTRHWTGRDRSLAQQVAMEGTLIVDSARLRQAERQHVAELTRQAYHDGLTGLPNRSHLLERAEREVVAALTNSGSLGLLLLDLDGFKRVNDTVGHHAGDALLHQVGRRLQAEVRDHDIVARLGGDEFAILLAGNPDLTAATAIAARIHARLSEPYDIDGGVIRVGASIGVALLPPHANNMPSLMRGADAAMYLAKRQGGGVRTASTSTEPGGGPSH</sequence>
<dbReference type="NCBIfam" id="TIGR00254">
    <property type="entry name" value="GGDEF"/>
    <property type="match status" value="1"/>
</dbReference>
<dbReference type="InterPro" id="IPR000160">
    <property type="entry name" value="GGDEF_dom"/>
</dbReference>